<dbReference type="AlphaFoldDB" id="A0A0F3GR76"/>
<dbReference type="GO" id="GO:0009254">
    <property type="term" value="P:peptidoglycan turnover"/>
    <property type="evidence" value="ECO:0007669"/>
    <property type="project" value="TreeGrafter"/>
</dbReference>
<dbReference type="CDD" id="cd05007">
    <property type="entry name" value="SIS_Etherase"/>
    <property type="match status" value="1"/>
</dbReference>
<dbReference type="GO" id="GO:0046348">
    <property type="term" value="P:amino sugar catabolic process"/>
    <property type="evidence" value="ECO:0007669"/>
    <property type="project" value="InterPro"/>
</dbReference>
<evidence type="ECO:0000256" key="3">
    <source>
        <dbReference type="HAMAP-Rule" id="MF_00068"/>
    </source>
</evidence>
<keyword evidence="2 3" id="KW-0119">Carbohydrate metabolism</keyword>
<accession>A0A0F3GR76</accession>
<organism evidence="5 6">
    <name type="scientific">Candidatus Magnetobacterium bavaricum</name>
    <dbReference type="NCBI Taxonomy" id="29290"/>
    <lineage>
        <taxon>Bacteria</taxon>
        <taxon>Pseudomonadati</taxon>
        <taxon>Nitrospirota</taxon>
        <taxon>Thermodesulfovibrionia</taxon>
        <taxon>Thermodesulfovibrionales</taxon>
        <taxon>Candidatus Magnetobacteriaceae</taxon>
        <taxon>Candidatus Magnetobacterium</taxon>
    </lineage>
</organism>
<dbReference type="SUPFAM" id="SSF53697">
    <property type="entry name" value="SIS domain"/>
    <property type="match status" value="1"/>
</dbReference>
<feature type="active site" evidence="3">
    <location>
        <position position="111"/>
    </location>
</feature>
<evidence type="ECO:0000313" key="6">
    <source>
        <dbReference type="Proteomes" id="UP000033423"/>
    </source>
</evidence>
<comment type="subunit">
    <text evidence="3">Homodimer.</text>
</comment>
<dbReference type="GO" id="GO:0016835">
    <property type="term" value="F:carbon-oxygen lyase activity"/>
    <property type="evidence" value="ECO:0007669"/>
    <property type="project" value="UniProtKB-UniRule"/>
</dbReference>
<dbReference type="PROSITE" id="PS51464">
    <property type="entry name" value="SIS"/>
    <property type="match status" value="1"/>
</dbReference>
<dbReference type="InterPro" id="IPR001347">
    <property type="entry name" value="SIS_dom"/>
</dbReference>
<dbReference type="EC" id="4.2.1.126" evidence="3"/>
<dbReference type="NCBIfam" id="NF009222">
    <property type="entry name" value="PRK12570.1"/>
    <property type="match status" value="1"/>
</dbReference>
<dbReference type="PATRIC" id="fig|29290.4.peg.4431"/>
<keyword evidence="1 3" id="KW-0456">Lyase</keyword>
<dbReference type="EMBL" id="LACI01001439">
    <property type="protein sequence ID" value="KJU84460.1"/>
    <property type="molecule type" value="Genomic_DNA"/>
</dbReference>
<dbReference type="HAMAP" id="MF_00068">
    <property type="entry name" value="MurQ"/>
    <property type="match status" value="1"/>
</dbReference>
<dbReference type="Pfam" id="PF22645">
    <property type="entry name" value="GKRP_SIS_N"/>
    <property type="match status" value="1"/>
</dbReference>
<dbReference type="PANTHER" id="PTHR10088">
    <property type="entry name" value="GLUCOKINASE REGULATORY PROTEIN"/>
    <property type="match status" value="1"/>
</dbReference>
<name>A0A0F3GR76_9BACT</name>
<dbReference type="PANTHER" id="PTHR10088:SF4">
    <property type="entry name" value="GLUCOKINASE REGULATORY PROTEIN"/>
    <property type="match status" value="1"/>
</dbReference>
<feature type="active site" description="Proton donor" evidence="3">
    <location>
        <position position="80"/>
    </location>
</feature>
<dbReference type="GO" id="GO:0097173">
    <property type="term" value="P:N-acetylmuramic acid catabolic process"/>
    <property type="evidence" value="ECO:0007669"/>
    <property type="project" value="UniProtKB-UniPathway"/>
</dbReference>
<reference evidence="5 6" key="1">
    <citation type="submission" date="2015-02" db="EMBL/GenBank/DDBJ databases">
        <title>Single-cell genomics of uncultivated deep-branching MTB reveals a conserved set of magnetosome genes.</title>
        <authorList>
            <person name="Kolinko S."/>
            <person name="Richter M."/>
            <person name="Glockner F.O."/>
            <person name="Brachmann A."/>
            <person name="Schuler D."/>
        </authorList>
    </citation>
    <scope>NUCLEOTIDE SEQUENCE [LARGE SCALE GENOMIC DNA]</scope>
    <source>
        <strain evidence="5">TM-1</strain>
    </source>
</reference>
<dbReference type="InterPro" id="IPR040190">
    <property type="entry name" value="MURQ/GCKR"/>
</dbReference>
<evidence type="ECO:0000256" key="1">
    <source>
        <dbReference type="ARBA" id="ARBA00023239"/>
    </source>
</evidence>
<dbReference type="NCBIfam" id="NF003915">
    <property type="entry name" value="PRK05441.1"/>
    <property type="match status" value="1"/>
</dbReference>
<dbReference type="InterPro" id="IPR046348">
    <property type="entry name" value="SIS_dom_sf"/>
</dbReference>
<dbReference type="Gene3D" id="1.10.8.1080">
    <property type="match status" value="1"/>
</dbReference>
<evidence type="ECO:0000256" key="2">
    <source>
        <dbReference type="ARBA" id="ARBA00023277"/>
    </source>
</evidence>
<protein>
    <recommendedName>
        <fullName evidence="3">N-acetylmuramic acid 6-phosphate etherase</fullName>
        <shortName evidence="3">MurNAc-6-P etherase</shortName>
        <ecNumber evidence="3">4.2.1.126</ecNumber>
    </recommendedName>
    <alternativeName>
        <fullName evidence="3">N-acetylmuramic acid 6-phosphate hydrolase</fullName>
    </alternativeName>
    <alternativeName>
        <fullName evidence="3">N-acetylmuramic acid 6-phosphate lyase</fullName>
    </alternativeName>
</protein>
<gene>
    <name evidence="3" type="primary">murQ</name>
    <name evidence="5" type="ORF">MBAV_003346</name>
</gene>
<dbReference type="PROSITE" id="PS01272">
    <property type="entry name" value="GCKR"/>
    <property type="match status" value="1"/>
</dbReference>
<dbReference type="Proteomes" id="UP000033423">
    <property type="component" value="Unassembled WGS sequence"/>
</dbReference>
<dbReference type="GO" id="GO:0016803">
    <property type="term" value="F:ether hydrolase activity"/>
    <property type="evidence" value="ECO:0007669"/>
    <property type="project" value="TreeGrafter"/>
</dbReference>
<dbReference type="Gene3D" id="3.40.50.10490">
    <property type="entry name" value="Glucose-6-phosphate isomerase like protein, domain 1"/>
    <property type="match status" value="1"/>
</dbReference>
<dbReference type="InterPro" id="IPR005486">
    <property type="entry name" value="Glucokinase_regulatory_CS"/>
</dbReference>
<proteinExistence type="inferred from homology"/>
<comment type="caution">
    <text evidence="5">The sequence shown here is derived from an EMBL/GenBank/DDBJ whole genome shotgun (WGS) entry which is preliminary data.</text>
</comment>
<comment type="function">
    <text evidence="3">Specifically catalyzes the cleavage of the D-lactyl ether substituent of MurNAc 6-phosphate, producing GlcNAc 6-phosphate and D-lactate.</text>
</comment>
<comment type="miscellaneous">
    <text evidence="3">A lyase-type mechanism (elimination/hydration) is suggested for the cleavage of the lactyl ether bond of MurNAc 6-phosphate, with the formation of an alpha,beta-unsaturated aldehyde intermediate with (E)-stereochemistry, followed by the syn addition of water to give product.</text>
</comment>
<dbReference type="GO" id="GO:0097367">
    <property type="term" value="F:carbohydrate derivative binding"/>
    <property type="evidence" value="ECO:0007669"/>
    <property type="project" value="InterPro"/>
</dbReference>
<evidence type="ECO:0000259" key="4">
    <source>
        <dbReference type="PROSITE" id="PS51464"/>
    </source>
</evidence>
<comment type="catalytic activity">
    <reaction evidence="3">
        <text>N-acetyl-D-muramate 6-phosphate + H2O = N-acetyl-D-glucosamine 6-phosphate + (R)-lactate</text>
        <dbReference type="Rhea" id="RHEA:26410"/>
        <dbReference type="ChEBI" id="CHEBI:15377"/>
        <dbReference type="ChEBI" id="CHEBI:16004"/>
        <dbReference type="ChEBI" id="CHEBI:57513"/>
        <dbReference type="ChEBI" id="CHEBI:58722"/>
        <dbReference type="EC" id="4.2.1.126"/>
    </reaction>
</comment>
<comment type="similarity">
    <text evidence="3">Belongs to the GCKR-like family. MurNAc-6-P etherase subfamily.</text>
</comment>
<dbReference type="UniPathway" id="UPA00342"/>
<keyword evidence="6" id="KW-1185">Reference proteome</keyword>
<evidence type="ECO:0000313" key="5">
    <source>
        <dbReference type="EMBL" id="KJU84460.1"/>
    </source>
</evidence>
<feature type="domain" description="SIS" evidence="4">
    <location>
        <begin position="52"/>
        <end position="211"/>
    </location>
</feature>
<comment type="pathway">
    <text evidence="3">Amino-sugar metabolism; N-acetylmuramate degradation.</text>
</comment>
<dbReference type="InterPro" id="IPR005488">
    <property type="entry name" value="Etherase_MurQ"/>
</dbReference>
<dbReference type="NCBIfam" id="TIGR00274">
    <property type="entry name" value="N-acetylmuramic acid 6-phosphate etherase"/>
    <property type="match status" value="1"/>
</dbReference>
<sequence>MIMSTEYINPRCTEIDSLGVAEIFSIINAEDATVATAVREAGVDICRAIEAAEETLRAGGRLFYIGAGTSGRLGVLDASEMPPTFSVGRDLIQAIIAGGPAAITTSAEGAEDDEQAGISAIADLTQRDMLIGITASGKAPFVLAALKEGRRKALKTWLLTCNDVSCDFVDGTIAVLTGPEVVSGSTRLKAGTATKMVLNMISTITMVRLGRVYRGYMIDVVPSNDKLRRRALQTVQEITGCSGDRAGELLELAAGSAKTAILMQLRGLNYQQAVGMLQRAGGGLRQALELSAIGGETGQ</sequence>